<gene>
    <name evidence="1" type="ORF">KSB_28910</name>
</gene>
<evidence type="ECO:0000313" key="1">
    <source>
        <dbReference type="EMBL" id="GHO54416.1"/>
    </source>
</evidence>
<dbReference type="Proteomes" id="UP000654345">
    <property type="component" value="Unassembled WGS sequence"/>
</dbReference>
<proteinExistence type="predicted"/>
<evidence type="ECO:0000313" key="2">
    <source>
        <dbReference type="Proteomes" id="UP000654345"/>
    </source>
</evidence>
<reference evidence="1 2" key="1">
    <citation type="journal article" date="2021" name="Int. J. Syst. Evol. Microbiol.">
        <title>Reticulibacter mediterranei gen. nov., sp. nov., within the new family Reticulibacteraceae fam. nov., and Ktedonospora formicarum gen. nov., sp. nov., Ktedonobacter robiniae sp. nov., Dictyobacter formicarum sp. nov. and Dictyobacter arantiisoli sp. nov., belonging to the class Ktedonobacteria.</title>
        <authorList>
            <person name="Yabe S."/>
            <person name="Zheng Y."/>
            <person name="Wang C.M."/>
            <person name="Sakai Y."/>
            <person name="Abe K."/>
            <person name="Yokota A."/>
            <person name="Donadio S."/>
            <person name="Cavaletti L."/>
            <person name="Monciardini P."/>
        </authorList>
    </citation>
    <scope>NUCLEOTIDE SEQUENCE [LARGE SCALE GENOMIC DNA]</scope>
    <source>
        <strain evidence="1 2">SOSP1-30</strain>
    </source>
</reference>
<name>A0ABQ3UNV0_9CHLR</name>
<accession>A0ABQ3UNV0</accession>
<keyword evidence="2" id="KW-1185">Reference proteome</keyword>
<dbReference type="EMBL" id="BNJG01000001">
    <property type="protein sequence ID" value="GHO54416.1"/>
    <property type="molecule type" value="Genomic_DNA"/>
</dbReference>
<comment type="caution">
    <text evidence="1">The sequence shown here is derived from an EMBL/GenBank/DDBJ whole genome shotgun (WGS) entry which is preliminary data.</text>
</comment>
<organism evidence="1 2">
    <name type="scientific">Ktedonobacter robiniae</name>
    <dbReference type="NCBI Taxonomy" id="2778365"/>
    <lineage>
        <taxon>Bacteria</taxon>
        <taxon>Bacillati</taxon>
        <taxon>Chloroflexota</taxon>
        <taxon>Ktedonobacteria</taxon>
        <taxon>Ktedonobacterales</taxon>
        <taxon>Ktedonobacteraceae</taxon>
        <taxon>Ktedonobacter</taxon>
    </lineage>
</organism>
<protein>
    <submittedName>
        <fullName evidence="1">Uncharacterized protein</fullName>
    </submittedName>
</protein>
<sequence length="84" mass="9795">MVMDILEPGGLHYDVEQQEIAAITPRPAFLPILRMLEGVMEYKEATGTLVTSRWRQRNRRDSAYFQQHCVTGCYFSLAEEPLYR</sequence>